<dbReference type="EMBL" id="FMHG01000001">
    <property type="protein sequence ID" value="SCJ38807.1"/>
    <property type="molecule type" value="Genomic_DNA"/>
</dbReference>
<protein>
    <submittedName>
        <fullName evidence="3">Protein of uncharacterized function (DUF2800)</fullName>
    </submittedName>
</protein>
<dbReference type="Gene3D" id="3.90.320.10">
    <property type="match status" value="1"/>
</dbReference>
<evidence type="ECO:0000313" key="3">
    <source>
        <dbReference type="EMBL" id="SCJ38807.1"/>
    </source>
</evidence>
<organism evidence="3">
    <name type="scientific">uncultured Anaerotruncus sp</name>
    <dbReference type="NCBI Taxonomy" id="905011"/>
    <lineage>
        <taxon>Bacteria</taxon>
        <taxon>Bacillati</taxon>
        <taxon>Bacillota</taxon>
        <taxon>Clostridia</taxon>
        <taxon>Eubacteriales</taxon>
        <taxon>Oscillospiraceae</taxon>
        <taxon>Anaerotruncus</taxon>
        <taxon>environmental samples</taxon>
    </lineage>
</organism>
<keyword evidence="1" id="KW-0378">Hydrolase</keyword>
<dbReference type="GO" id="GO:0016787">
    <property type="term" value="F:hydrolase activity"/>
    <property type="evidence" value="ECO:0007669"/>
    <property type="project" value="UniProtKB-KW"/>
</dbReference>
<evidence type="ECO:0000256" key="1">
    <source>
        <dbReference type="ARBA" id="ARBA00022801"/>
    </source>
</evidence>
<name>A0A1C6G0L1_9FIRM</name>
<dbReference type="AlphaFoldDB" id="A0A1C6G0L1"/>
<gene>
    <name evidence="3" type="ORF">SAMEA3545359_00180</name>
</gene>
<sequence length="387" mass="43022">MPTPEQHALLSASSSERWLHCTRAPRLEEQLPESTSTYAEEGRLAHAIAELKALKKFTVLKPSTYTRRLNKLKKDSLYTTEMDRHTDTYIDVLNEIAMNYDSRPHVAVEQRLDFSQFVPEGFGTGDCVMIGGNKLNIIDLKYGKGVPVSAEHNPQMMLYALGALSVYSLLYQIDTICMTIVQPRLDSVSSWEISRDDLLNWAAFTVRPKAQQAFAGEGDFAPGDWCRFCRAKANCRARADQYSAVMDFVDEHPIPAGLLSTAEIGHLLNETRGLKAWLADLEEHALNLVLTGEDVPGWKAVEGRSTRAFTDQAAAFAAIQQAGIDEAMLYERRPLTLSAIEKMMGKAQFAEVVGSYVIKPQGKPTLAPETDKREPFGQSAAARDFSE</sequence>
<feature type="region of interest" description="Disordered" evidence="2">
    <location>
        <begin position="361"/>
        <end position="387"/>
    </location>
</feature>
<reference evidence="3" key="1">
    <citation type="submission" date="2015-09" db="EMBL/GenBank/DDBJ databases">
        <authorList>
            <consortium name="Pathogen Informatics"/>
        </authorList>
    </citation>
    <scope>NUCLEOTIDE SEQUENCE</scope>
    <source>
        <strain evidence="3">2789STDY5834896</strain>
    </source>
</reference>
<dbReference type="InterPro" id="IPR011604">
    <property type="entry name" value="PDDEXK-like_dom_sf"/>
</dbReference>
<evidence type="ECO:0000256" key="2">
    <source>
        <dbReference type="SAM" id="MobiDB-lite"/>
    </source>
</evidence>
<accession>A0A1C6G0L1</accession>
<proteinExistence type="predicted"/>
<dbReference type="InterPro" id="IPR021229">
    <property type="entry name" value="DUF2800"/>
</dbReference>
<dbReference type="Pfam" id="PF10926">
    <property type="entry name" value="DUF2800"/>
    <property type="match status" value="1"/>
</dbReference>